<dbReference type="STRING" id="8010.ENSELUP00000042593"/>
<reference evidence="21" key="3">
    <citation type="submission" date="2025-08" db="UniProtKB">
        <authorList>
            <consortium name="Ensembl"/>
        </authorList>
    </citation>
    <scope>IDENTIFICATION</scope>
</reference>
<dbReference type="KEGG" id="els:105009168"/>
<dbReference type="Pfam" id="PF09294">
    <property type="entry name" value="Interfer-bind"/>
    <property type="match status" value="1"/>
</dbReference>
<dbReference type="GO" id="GO:0004896">
    <property type="term" value="F:cytokine receptor activity"/>
    <property type="evidence" value="ECO:0007669"/>
    <property type="project" value="TreeGrafter"/>
</dbReference>
<keyword evidence="10" id="KW-0094">Blood coagulation</keyword>
<dbReference type="FunCoup" id="A0A3P9AND3">
    <property type="interactions" value="371"/>
</dbReference>
<dbReference type="InterPro" id="IPR036116">
    <property type="entry name" value="FN3_sf"/>
</dbReference>
<evidence type="ECO:0000256" key="17">
    <source>
        <dbReference type="SAM" id="Phobius"/>
    </source>
</evidence>
<dbReference type="FunFam" id="2.60.40.10:FF:000746">
    <property type="entry name" value="Tissue factor"/>
    <property type="match status" value="1"/>
</dbReference>
<evidence type="ECO:0000256" key="8">
    <source>
        <dbReference type="ARBA" id="ARBA00022729"/>
    </source>
</evidence>
<reference evidence="22" key="1">
    <citation type="journal article" date="2014" name="PLoS ONE">
        <title>The genome and linkage map of the northern pike (Esox lucius): conserved synteny revealed between the salmonid sister group and the Neoteleostei.</title>
        <authorList>
            <person name="Rondeau E.B."/>
            <person name="Minkley D.R."/>
            <person name="Leong J.S."/>
            <person name="Messmer A.M."/>
            <person name="Jantzen J.R."/>
            <person name="von Schalburg K.R."/>
            <person name="Lemon C."/>
            <person name="Bird N.H."/>
            <person name="Koop B.F."/>
        </authorList>
    </citation>
    <scope>NUCLEOTIDE SEQUENCE</scope>
</reference>
<evidence type="ECO:0000256" key="12">
    <source>
        <dbReference type="ARBA" id="ARBA00023139"/>
    </source>
</evidence>
<dbReference type="GO" id="GO:0007596">
    <property type="term" value="P:blood coagulation"/>
    <property type="evidence" value="ECO:0007669"/>
    <property type="project" value="UniProtKB-KW"/>
</dbReference>
<evidence type="ECO:0000313" key="21">
    <source>
        <dbReference type="Ensembl" id="ENSELUP00000042593.2"/>
    </source>
</evidence>
<keyword evidence="13" id="KW-1015">Disulfide bond</keyword>
<dbReference type="GeneID" id="105009168"/>
<sequence length="293" mass="33539">MEVKTFVQFAILLSSVLFTFEASCEDYFPKAKDIRWVSVNFKTFLTWSPKPINYTYTVEYSVVGQDRQRNPYCIRTSATECDLTNELRNLNKTYTVDILSEPLPGVTSDLVEFPFSQAERFCPYKDTEIGGPDFKIVQKENKTKIMLQIQDPLTPLYKDGLQLTIRDIFKNKLEYKIIYSKAGSTGRKEKISNLMDVELTGLDEGESYCLMVAAYIPSRSKRLGQWSKPQCSPRERKTLFDEFTVGAIAGASGLMLAILIIFVTLTVVCYKRCCRKKDIILEKNNPHLSPVYV</sequence>
<comment type="function">
    <text evidence="1">Initiates blood coagulation by forming a complex with circulating factor VII or VIIa. The [TF:VIIa] complex activates factors IX or X by specific limited proteolysis. TF plays a role in normal hemostasis by initiating the cell-surface assembly and propagation of the coagulation protease cascade.</text>
</comment>
<dbReference type="AlphaFoldDB" id="A0A3P9AND3"/>
<dbReference type="Gene3D" id="2.60.40.10">
    <property type="entry name" value="Immunoglobulins"/>
    <property type="match status" value="2"/>
</dbReference>
<evidence type="ECO:0000256" key="4">
    <source>
        <dbReference type="ARBA" id="ARBA00011184"/>
    </source>
</evidence>
<evidence type="ECO:0000256" key="18">
    <source>
        <dbReference type="SAM" id="SignalP"/>
    </source>
</evidence>
<keyword evidence="22" id="KW-1185">Reference proteome</keyword>
<proteinExistence type="inferred from homology"/>
<dbReference type="PRINTS" id="PR00346">
    <property type="entry name" value="TISSUEFACTOR"/>
</dbReference>
<evidence type="ECO:0000256" key="9">
    <source>
        <dbReference type="ARBA" id="ARBA00022989"/>
    </source>
</evidence>
<keyword evidence="12" id="KW-0564">Palmitate</keyword>
<evidence type="ECO:0000259" key="19">
    <source>
        <dbReference type="Pfam" id="PF01108"/>
    </source>
</evidence>
<keyword evidence="8 18" id="KW-0732">Signal</keyword>
<evidence type="ECO:0000256" key="11">
    <source>
        <dbReference type="ARBA" id="ARBA00023136"/>
    </source>
</evidence>
<dbReference type="OMA" id="KGQSYCF"/>
<dbReference type="Bgee" id="ENSELUG00000023911">
    <property type="expression patterns" value="Expressed in stomach and 14 other cell types or tissues"/>
</dbReference>
<feature type="transmembrane region" description="Helical" evidence="17">
    <location>
        <begin position="243"/>
        <end position="270"/>
    </location>
</feature>
<keyword evidence="15" id="KW-0449">Lipoprotein</keyword>
<evidence type="ECO:0000256" key="15">
    <source>
        <dbReference type="ARBA" id="ARBA00023288"/>
    </source>
</evidence>
<dbReference type="InterPro" id="IPR050650">
    <property type="entry name" value="Type-II_Cytokine-TF_Rcpt"/>
</dbReference>
<dbReference type="SUPFAM" id="SSF49265">
    <property type="entry name" value="Fibronectin type III"/>
    <property type="match status" value="2"/>
</dbReference>
<dbReference type="InterPro" id="IPR013783">
    <property type="entry name" value="Ig-like_fold"/>
</dbReference>
<evidence type="ECO:0000256" key="10">
    <source>
        <dbReference type="ARBA" id="ARBA00023084"/>
    </source>
</evidence>
<evidence type="ECO:0000256" key="2">
    <source>
        <dbReference type="ARBA" id="ARBA00004479"/>
    </source>
</evidence>
<keyword evidence="9 17" id="KW-1133">Transmembrane helix</keyword>
<evidence type="ECO:0000256" key="1">
    <source>
        <dbReference type="ARBA" id="ARBA00002201"/>
    </source>
</evidence>
<dbReference type="Ensembl" id="ENSELUT00000036807.3">
    <property type="protein sequence ID" value="ENSELUP00000042593.2"/>
    <property type="gene ID" value="ENSELUG00000023911.3"/>
</dbReference>
<dbReference type="RefSeq" id="XP_010866883.2">
    <property type="nucleotide sequence ID" value="XM_010868581.3"/>
</dbReference>
<comment type="subcellular location">
    <subcellularLocation>
        <location evidence="2">Membrane</location>
        <topology evidence="2">Single-pass type I membrane protein</topology>
    </subcellularLocation>
</comment>
<dbReference type="PANTHER" id="PTHR20859:SF22">
    <property type="entry name" value="TISSUE FACTOR"/>
    <property type="match status" value="1"/>
</dbReference>
<reference evidence="21" key="4">
    <citation type="submission" date="2025-09" db="UniProtKB">
        <authorList>
            <consortium name="Ensembl"/>
        </authorList>
    </citation>
    <scope>IDENTIFICATION</scope>
</reference>
<dbReference type="InterPro" id="IPR001187">
    <property type="entry name" value="Tissue_factor"/>
</dbReference>
<keyword evidence="7" id="KW-0356">Hemostasis</keyword>
<evidence type="ECO:0000256" key="16">
    <source>
        <dbReference type="ARBA" id="ARBA00031171"/>
    </source>
</evidence>
<evidence type="ECO:0000259" key="20">
    <source>
        <dbReference type="Pfam" id="PF09294"/>
    </source>
</evidence>
<comment type="similarity">
    <text evidence="3">Belongs to the tissue factor family.</text>
</comment>
<keyword evidence="14" id="KW-0325">Glycoprotein</keyword>
<dbReference type="Proteomes" id="UP000265140">
    <property type="component" value="Chromosome 3"/>
</dbReference>
<accession>A0A3P9AND3</accession>
<evidence type="ECO:0000313" key="22">
    <source>
        <dbReference type="Proteomes" id="UP000265140"/>
    </source>
</evidence>
<keyword evidence="6 17" id="KW-0812">Transmembrane</keyword>
<evidence type="ECO:0000256" key="13">
    <source>
        <dbReference type="ARBA" id="ARBA00023157"/>
    </source>
</evidence>
<feature type="domain" description="Fibronectin type-III" evidence="19">
    <location>
        <begin position="12"/>
        <end position="101"/>
    </location>
</feature>
<evidence type="ECO:0000256" key="6">
    <source>
        <dbReference type="ARBA" id="ARBA00022692"/>
    </source>
</evidence>
<organism evidence="21 22">
    <name type="scientific">Esox lucius</name>
    <name type="common">Northern pike</name>
    <dbReference type="NCBI Taxonomy" id="8010"/>
    <lineage>
        <taxon>Eukaryota</taxon>
        <taxon>Metazoa</taxon>
        <taxon>Chordata</taxon>
        <taxon>Craniata</taxon>
        <taxon>Vertebrata</taxon>
        <taxon>Euteleostomi</taxon>
        <taxon>Actinopterygii</taxon>
        <taxon>Neopterygii</taxon>
        <taxon>Teleostei</taxon>
        <taxon>Protacanthopterygii</taxon>
        <taxon>Esociformes</taxon>
        <taxon>Esocidae</taxon>
        <taxon>Esox</taxon>
    </lineage>
</organism>
<dbReference type="InParanoid" id="A0A3P9AND3"/>
<dbReference type="PANTHER" id="PTHR20859">
    <property type="entry name" value="INTERFERON/INTERLEUKIN RECEPTOR"/>
    <property type="match status" value="1"/>
</dbReference>
<name>A0A3P9AND3_ESOLU</name>
<dbReference type="InterPro" id="IPR015373">
    <property type="entry name" value="Interferon/interleukin_rcp_dom"/>
</dbReference>
<dbReference type="OrthoDB" id="8942372at2759"/>
<feature type="domain" description="Interferon/interleukin receptor" evidence="20">
    <location>
        <begin position="127"/>
        <end position="232"/>
    </location>
</feature>
<evidence type="ECO:0000256" key="14">
    <source>
        <dbReference type="ARBA" id="ARBA00023180"/>
    </source>
</evidence>
<feature type="signal peptide" evidence="18">
    <location>
        <begin position="1"/>
        <end position="24"/>
    </location>
</feature>
<protein>
    <recommendedName>
        <fullName evidence="5">Tissue factor</fullName>
    </recommendedName>
    <alternativeName>
        <fullName evidence="16">Coagulation factor III</fullName>
    </alternativeName>
</protein>
<feature type="chain" id="PRO_5044297639" description="Tissue factor" evidence="18">
    <location>
        <begin position="25"/>
        <end position="293"/>
    </location>
</feature>
<reference evidence="21" key="2">
    <citation type="submission" date="2020-02" db="EMBL/GenBank/DDBJ databases">
        <title>Esox lucius (northern pike) genome, fEsoLuc1, primary haplotype.</title>
        <authorList>
            <person name="Myers G."/>
            <person name="Karagic N."/>
            <person name="Meyer A."/>
            <person name="Pippel M."/>
            <person name="Reichard M."/>
            <person name="Winkler S."/>
            <person name="Tracey A."/>
            <person name="Sims Y."/>
            <person name="Howe K."/>
            <person name="Rhie A."/>
            <person name="Formenti G."/>
            <person name="Durbin R."/>
            <person name="Fedrigo O."/>
            <person name="Jarvis E.D."/>
        </authorList>
    </citation>
    <scope>NUCLEOTIDE SEQUENCE [LARGE SCALE GENOMIC DNA]</scope>
</reference>
<comment type="subunit">
    <text evidence="4">Interacts with HSPE; the interaction, inhibited by heparin, promotes the generation of activated factor X and activates coagulation in the presence of activated factor VII.</text>
</comment>
<dbReference type="GO" id="GO:0005886">
    <property type="term" value="C:plasma membrane"/>
    <property type="evidence" value="ECO:0007669"/>
    <property type="project" value="TreeGrafter"/>
</dbReference>
<dbReference type="Pfam" id="PF01108">
    <property type="entry name" value="Tissue_fac"/>
    <property type="match status" value="1"/>
</dbReference>
<evidence type="ECO:0000256" key="5">
    <source>
        <dbReference type="ARBA" id="ARBA00018722"/>
    </source>
</evidence>
<evidence type="ECO:0000256" key="3">
    <source>
        <dbReference type="ARBA" id="ARBA00009197"/>
    </source>
</evidence>
<dbReference type="GeneTree" id="ENSGT00390000012668"/>
<dbReference type="InterPro" id="IPR003961">
    <property type="entry name" value="FN3_dom"/>
</dbReference>
<keyword evidence="11 17" id="KW-0472">Membrane</keyword>
<evidence type="ECO:0000256" key="7">
    <source>
        <dbReference type="ARBA" id="ARBA00022696"/>
    </source>
</evidence>